<reference evidence="2 3" key="1">
    <citation type="journal article" date="2012" name="Science">
        <title>The Paleozoic origin of enzymatic lignin decomposition reconstructed from 31 fungal genomes.</title>
        <authorList>
            <person name="Floudas D."/>
            <person name="Binder M."/>
            <person name="Riley R."/>
            <person name="Barry K."/>
            <person name="Blanchette R.A."/>
            <person name="Henrissat B."/>
            <person name="Martinez A.T."/>
            <person name="Otillar R."/>
            <person name="Spatafora J.W."/>
            <person name="Yadav J.S."/>
            <person name="Aerts A."/>
            <person name="Benoit I."/>
            <person name="Boyd A."/>
            <person name="Carlson A."/>
            <person name="Copeland A."/>
            <person name="Coutinho P.M."/>
            <person name="de Vries R.P."/>
            <person name="Ferreira P."/>
            <person name="Findley K."/>
            <person name="Foster B."/>
            <person name="Gaskell J."/>
            <person name="Glotzer D."/>
            <person name="Gorecki P."/>
            <person name="Heitman J."/>
            <person name="Hesse C."/>
            <person name="Hori C."/>
            <person name="Igarashi K."/>
            <person name="Jurgens J.A."/>
            <person name="Kallen N."/>
            <person name="Kersten P."/>
            <person name="Kohler A."/>
            <person name="Kuees U."/>
            <person name="Kumar T.K.A."/>
            <person name="Kuo A."/>
            <person name="LaButti K."/>
            <person name="Larrondo L.F."/>
            <person name="Lindquist E."/>
            <person name="Ling A."/>
            <person name="Lombard V."/>
            <person name="Lucas S."/>
            <person name="Lundell T."/>
            <person name="Martin R."/>
            <person name="McLaughlin D.J."/>
            <person name="Morgenstern I."/>
            <person name="Morin E."/>
            <person name="Murat C."/>
            <person name="Nagy L.G."/>
            <person name="Nolan M."/>
            <person name="Ohm R.A."/>
            <person name="Patyshakuliyeva A."/>
            <person name="Rokas A."/>
            <person name="Ruiz-Duenas F.J."/>
            <person name="Sabat G."/>
            <person name="Salamov A."/>
            <person name="Samejima M."/>
            <person name="Schmutz J."/>
            <person name="Slot J.C."/>
            <person name="St John F."/>
            <person name="Stenlid J."/>
            <person name="Sun H."/>
            <person name="Sun S."/>
            <person name="Syed K."/>
            <person name="Tsang A."/>
            <person name="Wiebenga A."/>
            <person name="Young D."/>
            <person name="Pisabarro A."/>
            <person name="Eastwood D.C."/>
            <person name="Martin F."/>
            <person name="Cullen D."/>
            <person name="Grigoriev I.V."/>
            <person name="Hibbett D.S."/>
        </authorList>
    </citation>
    <scope>NUCLEOTIDE SEQUENCE</scope>
    <source>
        <strain evidence="3">FP-58527</strain>
    </source>
</reference>
<feature type="compositionally biased region" description="Low complexity" evidence="1">
    <location>
        <begin position="179"/>
        <end position="191"/>
    </location>
</feature>
<feature type="region of interest" description="Disordered" evidence="1">
    <location>
        <begin position="165"/>
        <end position="191"/>
    </location>
</feature>
<organism evidence="2 3">
    <name type="scientific">Fomitopsis schrenkii</name>
    <name type="common">Brown rot fungus</name>
    <dbReference type="NCBI Taxonomy" id="2126942"/>
    <lineage>
        <taxon>Eukaryota</taxon>
        <taxon>Fungi</taxon>
        <taxon>Dikarya</taxon>
        <taxon>Basidiomycota</taxon>
        <taxon>Agaricomycotina</taxon>
        <taxon>Agaricomycetes</taxon>
        <taxon>Polyporales</taxon>
        <taxon>Fomitopsis</taxon>
    </lineage>
</organism>
<dbReference type="InParanoid" id="S8DQY4"/>
<sequence length="225" mass="24429">MVFPYQNLARLEAVSSVINSVERKRFSLAQLVYAEPKRRRAAYLIDEAKVVVDILKLDIGAEGQVAWSALLKRVEGSRACGAAGYLEAAEVLWEFTVYAEHICKEAKKVLDLLKHDIRPEQKARLSALKNHTEATKNEDAKKYLDAAGELWRFTITVARSAFGSTTQSGADATDDSVDADSSPVLVPRSSPPTSVMCQLHSNLGSSMATVAFSDGLVPSTSAANL</sequence>
<name>S8DQY4_FOMSC</name>
<protein>
    <submittedName>
        <fullName evidence="2">Uncharacterized protein</fullName>
    </submittedName>
</protein>
<keyword evidence="3" id="KW-1185">Reference proteome</keyword>
<evidence type="ECO:0000313" key="2">
    <source>
        <dbReference type="EMBL" id="EPS93638.1"/>
    </source>
</evidence>
<dbReference type="EMBL" id="KE504263">
    <property type="protein sequence ID" value="EPS93638.1"/>
    <property type="molecule type" value="Genomic_DNA"/>
</dbReference>
<evidence type="ECO:0000313" key="3">
    <source>
        <dbReference type="Proteomes" id="UP000015241"/>
    </source>
</evidence>
<dbReference type="HOGENOM" id="CLU_1229963_0_0_1"/>
<accession>S8DQY4</accession>
<gene>
    <name evidence="2" type="ORF">FOMPIDRAFT_1055785</name>
</gene>
<evidence type="ECO:0000256" key="1">
    <source>
        <dbReference type="SAM" id="MobiDB-lite"/>
    </source>
</evidence>
<dbReference type="AlphaFoldDB" id="S8DQY4"/>
<dbReference type="OrthoDB" id="10623418at2759"/>
<dbReference type="Proteomes" id="UP000015241">
    <property type="component" value="Unassembled WGS sequence"/>
</dbReference>
<proteinExistence type="predicted"/>